<evidence type="ECO:0000256" key="1">
    <source>
        <dbReference type="SAM" id="MobiDB-lite"/>
    </source>
</evidence>
<dbReference type="EMBL" id="SGPM01000041">
    <property type="protein sequence ID" value="THH31661.1"/>
    <property type="molecule type" value="Genomic_DNA"/>
</dbReference>
<feature type="region of interest" description="Disordered" evidence="1">
    <location>
        <begin position="14"/>
        <end position="45"/>
    </location>
</feature>
<feature type="compositionally biased region" description="Low complexity" evidence="1">
    <location>
        <begin position="81"/>
        <end position="101"/>
    </location>
</feature>
<dbReference type="AlphaFoldDB" id="A0A4S4N1Q5"/>
<protein>
    <submittedName>
        <fullName evidence="2">Uncharacterized protein</fullName>
    </submittedName>
</protein>
<evidence type="ECO:0000313" key="3">
    <source>
        <dbReference type="Proteomes" id="UP000308730"/>
    </source>
</evidence>
<evidence type="ECO:0000313" key="2">
    <source>
        <dbReference type="EMBL" id="THH31661.1"/>
    </source>
</evidence>
<keyword evidence="3" id="KW-1185">Reference proteome</keyword>
<dbReference type="Proteomes" id="UP000308730">
    <property type="component" value="Unassembled WGS sequence"/>
</dbReference>
<sequence length="157" mass="16416">MDYNSTTAFFSAAAVSKDKEKQKAQENAQGKAKSEHIPSGTTTTTTSVSLYTPVMTLVLPDTTILSTLAPTTPRPTPTTPASPLAAAAVTTATATTATPAVVIQDQPEGPPERGGPGIGGRRKSSSATSTRRVDMEKVKFRVVFILWPVLIGLSMAL</sequence>
<accession>A0A4S4N1Q5</accession>
<gene>
    <name evidence="2" type="ORF">EUX98_g2547</name>
</gene>
<organism evidence="2 3">
    <name type="scientific">Antrodiella citrinella</name>
    <dbReference type="NCBI Taxonomy" id="2447956"/>
    <lineage>
        <taxon>Eukaryota</taxon>
        <taxon>Fungi</taxon>
        <taxon>Dikarya</taxon>
        <taxon>Basidiomycota</taxon>
        <taxon>Agaricomycotina</taxon>
        <taxon>Agaricomycetes</taxon>
        <taxon>Polyporales</taxon>
        <taxon>Steccherinaceae</taxon>
        <taxon>Antrodiella</taxon>
    </lineage>
</organism>
<comment type="caution">
    <text evidence="2">The sequence shown here is derived from an EMBL/GenBank/DDBJ whole genome shotgun (WGS) entry which is preliminary data.</text>
</comment>
<feature type="region of interest" description="Disordered" evidence="1">
    <location>
        <begin position="67"/>
        <end position="132"/>
    </location>
</feature>
<reference evidence="2 3" key="1">
    <citation type="submission" date="2019-02" db="EMBL/GenBank/DDBJ databases">
        <title>Genome sequencing of the rare red list fungi Antrodiella citrinella (Flaviporus citrinellus).</title>
        <authorList>
            <person name="Buettner E."/>
            <person name="Kellner H."/>
        </authorList>
    </citation>
    <scope>NUCLEOTIDE SEQUENCE [LARGE SCALE GENOMIC DNA]</scope>
    <source>
        <strain evidence="2 3">DSM 108506</strain>
    </source>
</reference>
<proteinExistence type="predicted"/>
<name>A0A4S4N1Q5_9APHY</name>